<dbReference type="KEGG" id="cin:100185413"/>
<dbReference type="AlphaFoldDB" id="F6V3C3"/>
<accession>F6V3C3</accession>
<protein>
    <submittedName>
        <fullName evidence="3">Uncharacterized LOC100185413</fullName>
    </submittedName>
</protein>
<feature type="compositionally biased region" description="Basic and acidic residues" evidence="1">
    <location>
        <begin position="61"/>
        <end position="73"/>
    </location>
</feature>
<keyword evidence="4" id="KW-1185">Reference proteome</keyword>
<sequence>MEFEHDDELLEWDMEIDENFEDALDDDGERYDQQDERAVIRKRNKQDRWATTRDDEDPETIQERWSGDGHSEGSLEYEDENTQQPEPKKAVKLTEMKVMNENAAKLKTSAESPTEEGTWSTFIGKDKRQKSSNKNSFSALGSPARSEGGKFQVLDEDDGDITSYDMPPMEFRGSLKTNDYNPNRPSSCFCIVFRYIAIALLCFTIGLAFGYLVGYKQMTYHQVTERPPVVTSIRSIAENITLPNTATPVDENRRSSLGLQGGSILF</sequence>
<reference evidence="4" key="1">
    <citation type="journal article" date="2002" name="Science">
        <title>The draft genome of Ciona intestinalis: insights into chordate and vertebrate origins.</title>
        <authorList>
            <person name="Dehal P."/>
            <person name="Satou Y."/>
            <person name="Campbell R.K."/>
            <person name="Chapman J."/>
            <person name="Degnan B."/>
            <person name="De Tomaso A."/>
            <person name="Davidson B."/>
            <person name="Di Gregorio A."/>
            <person name="Gelpke M."/>
            <person name="Goodstein D.M."/>
            <person name="Harafuji N."/>
            <person name="Hastings K.E."/>
            <person name="Ho I."/>
            <person name="Hotta K."/>
            <person name="Huang W."/>
            <person name="Kawashima T."/>
            <person name="Lemaire P."/>
            <person name="Martinez D."/>
            <person name="Meinertzhagen I.A."/>
            <person name="Necula S."/>
            <person name="Nonaka M."/>
            <person name="Putnam N."/>
            <person name="Rash S."/>
            <person name="Saiga H."/>
            <person name="Satake M."/>
            <person name="Terry A."/>
            <person name="Yamada L."/>
            <person name="Wang H.G."/>
            <person name="Awazu S."/>
            <person name="Azumi K."/>
            <person name="Boore J."/>
            <person name="Branno M."/>
            <person name="Chin-Bow S."/>
            <person name="DeSantis R."/>
            <person name="Doyle S."/>
            <person name="Francino P."/>
            <person name="Keys D.N."/>
            <person name="Haga S."/>
            <person name="Hayashi H."/>
            <person name="Hino K."/>
            <person name="Imai K.S."/>
            <person name="Inaba K."/>
            <person name="Kano S."/>
            <person name="Kobayashi K."/>
            <person name="Kobayashi M."/>
            <person name="Lee B.I."/>
            <person name="Makabe K.W."/>
            <person name="Manohar C."/>
            <person name="Matassi G."/>
            <person name="Medina M."/>
            <person name="Mochizuki Y."/>
            <person name="Mount S."/>
            <person name="Morishita T."/>
            <person name="Miura S."/>
            <person name="Nakayama A."/>
            <person name="Nishizaka S."/>
            <person name="Nomoto H."/>
            <person name="Ohta F."/>
            <person name="Oishi K."/>
            <person name="Rigoutsos I."/>
            <person name="Sano M."/>
            <person name="Sasaki A."/>
            <person name="Sasakura Y."/>
            <person name="Shoguchi E."/>
            <person name="Shin-i T."/>
            <person name="Spagnuolo A."/>
            <person name="Stainier D."/>
            <person name="Suzuki M.M."/>
            <person name="Tassy O."/>
            <person name="Takatori N."/>
            <person name="Tokuoka M."/>
            <person name="Yagi K."/>
            <person name="Yoshizaki F."/>
            <person name="Wada S."/>
            <person name="Zhang C."/>
            <person name="Hyatt P.D."/>
            <person name="Larimer F."/>
            <person name="Detter C."/>
            <person name="Doggett N."/>
            <person name="Glavina T."/>
            <person name="Hawkins T."/>
            <person name="Richardson P."/>
            <person name="Lucas S."/>
            <person name="Kohara Y."/>
            <person name="Levine M."/>
            <person name="Satoh N."/>
            <person name="Rokhsar D.S."/>
        </authorList>
    </citation>
    <scope>NUCLEOTIDE SEQUENCE [LARGE SCALE GENOMIC DNA]</scope>
</reference>
<dbReference type="GeneTree" id="ENSGT00390000015955"/>
<feature type="transmembrane region" description="Helical" evidence="2">
    <location>
        <begin position="192"/>
        <end position="213"/>
    </location>
</feature>
<dbReference type="InParanoid" id="F6V3C3"/>
<evidence type="ECO:0000313" key="3">
    <source>
        <dbReference type="Ensembl" id="ENSCINP00000012684.3"/>
    </source>
</evidence>
<evidence type="ECO:0000256" key="2">
    <source>
        <dbReference type="SAM" id="Phobius"/>
    </source>
</evidence>
<evidence type="ECO:0000313" key="4">
    <source>
        <dbReference type="Proteomes" id="UP000008144"/>
    </source>
</evidence>
<organism evidence="3 4">
    <name type="scientific">Ciona intestinalis</name>
    <name type="common">Transparent sea squirt</name>
    <name type="synonym">Ascidia intestinalis</name>
    <dbReference type="NCBI Taxonomy" id="7719"/>
    <lineage>
        <taxon>Eukaryota</taxon>
        <taxon>Metazoa</taxon>
        <taxon>Chordata</taxon>
        <taxon>Tunicata</taxon>
        <taxon>Ascidiacea</taxon>
        <taxon>Phlebobranchia</taxon>
        <taxon>Cionidae</taxon>
        <taxon>Ciona</taxon>
    </lineage>
</organism>
<gene>
    <name evidence="3" type="primary">LOC100185413</name>
</gene>
<reference evidence="3" key="3">
    <citation type="submission" date="2025-09" db="UniProtKB">
        <authorList>
            <consortium name="Ensembl"/>
        </authorList>
    </citation>
    <scope>IDENTIFICATION</scope>
</reference>
<dbReference type="Proteomes" id="UP000008144">
    <property type="component" value="Unassembled WGS sequence"/>
</dbReference>
<keyword evidence="2" id="KW-1133">Transmembrane helix</keyword>
<feature type="compositionally biased region" description="Basic and acidic residues" evidence="1">
    <location>
        <begin position="30"/>
        <end position="39"/>
    </location>
</feature>
<feature type="compositionally biased region" description="Polar residues" evidence="1">
    <location>
        <begin position="109"/>
        <end position="121"/>
    </location>
</feature>
<dbReference type="RefSeq" id="XP_004227137.1">
    <property type="nucleotide sequence ID" value="XM_004227089.4"/>
</dbReference>
<dbReference type="Ensembl" id="ENSCINT00000012684.3">
    <property type="protein sequence ID" value="ENSCINP00000012684.3"/>
    <property type="gene ID" value="ENSCING00000006143.3"/>
</dbReference>
<reference evidence="3" key="2">
    <citation type="submission" date="2025-08" db="UniProtKB">
        <authorList>
            <consortium name="Ensembl"/>
        </authorList>
    </citation>
    <scope>IDENTIFICATION</scope>
</reference>
<feature type="region of interest" description="Disordered" evidence="1">
    <location>
        <begin position="105"/>
        <end position="159"/>
    </location>
</feature>
<evidence type="ECO:0000256" key="1">
    <source>
        <dbReference type="SAM" id="MobiDB-lite"/>
    </source>
</evidence>
<accession>A0A1W2WQ57</accession>
<name>F6V3C3_CIOIN</name>
<dbReference type="HOGENOM" id="CLU_1045689_0_0_1"/>
<feature type="region of interest" description="Disordered" evidence="1">
    <location>
        <begin position="23"/>
        <end position="88"/>
    </location>
</feature>
<keyword evidence="2" id="KW-0812">Transmembrane</keyword>
<dbReference type="GeneID" id="100185413"/>
<keyword evidence="2" id="KW-0472">Membrane</keyword>
<proteinExistence type="predicted"/>